<dbReference type="Proteomes" id="UP000308181">
    <property type="component" value="Unassembled WGS sequence"/>
</dbReference>
<feature type="domain" description="THUMP-like" evidence="1">
    <location>
        <begin position="325"/>
        <end position="389"/>
    </location>
</feature>
<dbReference type="InterPro" id="IPR054168">
    <property type="entry name" value="PG_1098_Fer"/>
</dbReference>
<evidence type="ECO:0000313" key="3">
    <source>
        <dbReference type="EMBL" id="TKB96032.1"/>
    </source>
</evidence>
<dbReference type="InterPro" id="IPR019012">
    <property type="entry name" value="RNA_cap_Gua-N2-MeTrfase"/>
</dbReference>
<comment type="caution">
    <text evidence="3">The sequence shown here is derived from an EMBL/GenBank/DDBJ whole genome shotgun (WGS) entry which is preliminary data.</text>
</comment>
<dbReference type="Gene3D" id="3.40.50.150">
    <property type="entry name" value="Vaccinia Virus protein VP39"/>
    <property type="match status" value="1"/>
</dbReference>
<dbReference type="RefSeq" id="WP_136827407.1">
    <property type="nucleotide sequence ID" value="NZ_SWBP01000006.1"/>
</dbReference>
<sequence>MNNLINKNMLKSEVQDFIHKNLKTDLQKLILKGSPFPEVSIQELAIQIEGKNKAEKKLPTWFKTENIIFPPKLNLEQASSEITAKYKAGLIGEGNLIDLTGGYGVDDYYFAEKTNVVYHCEMNEQLSVIVKHNAQVLGINNIQCIKGDSQDFLAKQTQFDTIYIDPSRRVESSRVFLFKDCEPNVIENQSLYLKKAKKVIIKAAPMLDISAGISELKNVAEVHIISVNNECKELLFILAPIALAEPKIYCALLNQKQERVYSFSYAEEKALITKVKPLKNYLYEPDAAILKAGFFKSITQKFEVDKIHQHTHLYTSENQVENFAGKTFEIIKTTLFQNFKASKSMAKANVVTRNFHLKPEEIKKTFKIKDGGDIYLFFCTNYKEQKVVVEVKRI</sequence>
<dbReference type="Pfam" id="PF18096">
    <property type="entry name" value="Thump_like"/>
    <property type="match status" value="1"/>
</dbReference>
<dbReference type="EMBL" id="SWBP01000006">
    <property type="protein sequence ID" value="TKB96032.1"/>
    <property type="molecule type" value="Genomic_DNA"/>
</dbReference>
<dbReference type="InterPro" id="IPR041497">
    <property type="entry name" value="Thump-like"/>
</dbReference>
<dbReference type="SUPFAM" id="SSF53335">
    <property type="entry name" value="S-adenosyl-L-methionine-dependent methyltransferases"/>
    <property type="match status" value="1"/>
</dbReference>
<keyword evidence="4" id="KW-1185">Reference proteome</keyword>
<evidence type="ECO:0000259" key="2">
    <source>
        <dbReference type="Pfam" id="PF22013"/>
    </source>
</evidence>
<gene>
    <name evidence="3" type="ORF">FA046_15310</name>
</gene>
<proteinExistence type="predicted"/>
<dbReference type="Gene3D" id="1.10.10.1110">
    <property type="entry name" value="Methyltransferase PG1098, N-terminal domain"/>
    <property type="match status" value="1"/>
</dbReference>
<dbReference type="GO" id="GO:0036261">
    <property type="term" value="P:7-methylguanosine cap hypermethylation"/>
    <property type="evidence" value="ECO:0007669"/>
    <property type="project" value="InterPro"/>
</dbReference>
<protein>
    <submittedName>
        <fullName evidence="3">Uncharacterized protein</fullName>
    </submittedName>
</protein>
<dbReference type="OrthoDB" id="1000417at2"/>
<organism evidence="3 4">
    <name type="scientific">Pedobacter cryophilus</name>
    <dbReference type="NCBI Taxonomy" id="2571271"/>
    <lineage>
        <taxon>Bacteria</taxon>
        <taxon>Pseudomonadati</taxon>
        <taxon>Bacteroidota</taxon>
        <taxon>Sphingobacteriia</taxon>
        <taxon>Sphingobacteriales</taxon>
        <taxon>Sphingobacteriaceae</taxon>
        <taxon>Pedobacter</taxon>
    </lineage>
</organism>
<evidence type="ECO:0000259" key="1">
    <source>
        <dbReference type="Pfam" id="PF18096"/>
    </source>
</evidence>
<dbReference type="GO" id="GO:0008168">
    <property type="term" value="F:methyltransferase activity"/>
    <property type="evidence" value="ECO:0007669"/>
    <property type="project" value="InterPro"/>
</dbReference>
<dbReference type="Pfam" id="PF22013">
    <property type="entry name" value="PG_1098_Fer"/>
    <property type="match status" value="1"/>
</dbReference>
<accession>A0A4U1BUU5</accession>
<feature type="domain" description="PG-1098 ferredoxin-like" evidence="2">
    <location>
        <begin position="281"/>
        <end position="323"/>
    </location>
</feature>
<dbReference type="AlphaFoldDB" id="A0A4U1BUU5"/>
<reference evidence="3 4" key="1">
    <citation type="submission" date="2019-04" db="EMBL/GenBank/DDBJ databases">
        <title>Pedobacter sp. AR-3-17 sp. nov., isolated from Arctic soil.</title>
        <authorList>
            <person name="Dahal R.H."/>
            <person name="Kim D.-U."/>
        </authorList>
    </citation>
    <scope>NUCLEOTIDE SEQUENCE [LARGE SCALE GENOMIC DNA]</scope>
    <source>
        <strain evidence="3 4">AR-3-17</strain>
    </source>
</reference>
<dbReference type="Pfam" id="PF09445">
    <property type="entry name" value="Methyltransf_15"/>
    <property type="match status" value="1"/>
</dbReference>
<dbReference type="InterPro" id="IPR029063">
    <property type="entry name" value="SAM-dependent_MTases_sf"/>
</dbReference>
<name>A0A4U1BUU5_9SPHI</name>
<evidence type="ECO:0000313" key="4">
    <source>
        <dbReference type="Proteomes" id="UP000308181"/>
    </source>
</evidence>